<name>A0A3A2Z0P1_9EURO</name>
<proteinExistence type="predicted"/>
<evidence type="ECO:0000313" key="2">
    <source>
        <dbReference type="Proteomes" id="UP000266188"/>
    </source>
</evidence>
<reference evidence="2" key="1">
    <citation type="submission" date="2017-02" db="EMBL/GenBank/DDBJ databases">
        <authorList>
            <person name="Tafer H."/>
            <person name="Lopandic K."/>
        </authorList>
    </citation>
    <scope>NUCLEOTIDE SEQUENCE [LARGE SCALE GENOMIC DNA]</scope>
    <source>
        <strain evidence="2">CBS 366.77</strain>
    </source>
</reference>
<comment type="caution">
    <text evidence="1">The sequence shown here is derived from an EMBL/GenBank/DDBJ whole genome shotgun (WGS) entry which is preliminary data.</text>
</comment>
<evidence type="ECO:0000313" key="1">
    <source>
        <dbReference type="EMBL" id="RJE16679.1"/>
    </source>
</evidence>
<keyword evidence="2" id="KW-1185">Reference proteome</keyword>
<dbReference type="EMBL" id="MVGC01003243">
    <property type="protein sequence ID" value="RJE16679.1"/>
    <property type="molecule type" value="Genomic_DNA"/>
</dbReference>
<accession>A0A3A2Z0P1</accession>
<dbReference type="Proteomes" id="UP000266188">
    <property type="component" value="Unassembled WGS sequence"/>
</dbReference>
<gene>
    <name evidence="1" type="ORF">PHISCL_10984</name>
</gene>
<protein>
    <submittedName>
        <fullName evidence="1">Uncharacterized protein</fullName>
    </submittedName>
</protein>
<dbReference type="AlphaFoldDB" id="A0A3A2Z0P1"/>
<dbReference type="OrthoDB" id="5416417at2759"/>
<organism evidence="1 2">
    <name type="scientific">Aspergillus sclerotialis</name>
    <dbReference type="NCBI Taxonomy" id="2070753"/>
    <lineage>
        <taxon>Eukaryota</taxon>
        <taxon>Fungi</taxon>
        <taxon>Dikarya</taxon>
        <taxon>Ascomycota</taxon>
        <taxon>Pezizomycotina</taxon>
        <taxon>Eurotiomycetes</taxon>
        <taxon>Eurotiomycetidae</taxon>
        <taxon>Eurotiales</taxon>
        <taxon>Aspergillaceae</taxon>
        <taxon>Aspergillus</taxon>
        <taxon>Aspergillus subgen. Polypaecilum</taxon>
    </lineage>
</organism>
<sequence length="75" mass="7931">MDFVQNSGICETTPGVNQYSGYLSVGDNKHMCSGASPNNTVQDVISYMLGSSKHATTPTPLLWLPGSTEAQAAPR</sequence>